<comment type="caution">
    <text evidence="1">The sequence shown here is derived from an EMBL/GenBank/DDBJ whole genome shotgun (WGS) entry which is preliminary data.</text>
</comment>
<protein>
    <submittedName>
        <fullName evidence="1">Uncharacterized protein</fullName>
    </submittedName>
</protein>
<accession>A0ACC2G7S2</accession>
<name>A0ACC2G7S2_DALPE</name>
<evidence type="ECO:0000313" key="1">
    <source>
        <dbReference type="EMBL" id="KAJ7999674.1"/>
    </source>
</evidence>
<evidence type="ECO:0000313" key="2">
    <source>
        <dbReference type="Proteomes" id="UP001157502"/>
    </source>
</evidence>
<gene>
    <name evidence="1" type="ORF">DPEC_G00196860</name>
</gene>
<sequence length="110" mass="12281">MVAGRVSQQVRWFSHLPAWAATSRRIIFTPAYFRVSDAQLYTSRDACSWHSTASSASGRGRGAHRALGYIEPGAVVDRRRCRHLLPPQFQVDEVADEGCAECSRERDICG</sequence>
<keyword evidence="2" id="KW-1185">Reference proteome</keyword>
<organism evidence="1 2">
    <name type="scientific">Dallia pectoralis</name>
    <name type="common">Alaska blackfish</name>
    <dbReference type="NCBI Taxonomy" id="75939"/>
    <lineage>
        <taxon>Eukaryota</taxon>
        <taxon>Metazoa</taxon>
        <taxon>Chordata</taxon>
        <taxon>Craniata</taxon>
        <taxon>Vertebrata</taxon>
        <taxon>Euteleostomi</taxon>
        <taxon>Actinopterygii</taxon>
        <taxon>Neopterygii</taxon>
        <taxon>Teleostei</taxon>
        <taxon>Protacanthopterygii</taxon>
        <taxon>Esociformes</taxon>
        <taxon>Umbridae</taxon>
        <taxon>Dallia</taxon>
    </lineage>
</organism>
<dbReference type="EMBL" id="CM055743">
    <property type="protein sequence ID" value="KAJ7999674.1"/>
    <property type="molecule type" value="Genomic_DNA"/>
</dbReference>
<proteinExistence type="predicted"/>
<dbReference type="Proteomes" id="UP001157502">
    <property type="component" value="Chromosome 16"/>
</dbReference>
<reference evidence="1" key="1">
    <citation type="submission" date="2021-05" db="EMBL/GenBank/DDBJ databases">
        <authorList>
            <person name="Pan Q."/>
            <person name="Jouanno E."/>
            <person name="Zahm M."/>
            <person name="Klopp C."/>
            <person name="Cabau C."/>
            <person name="Louis A."/>
            <person name="Berthelot C."/>
            <person name="Parey E."/>
            <person name="Roest Crollius H."/>
            <person name="Montfort J."/>
            <person name="Robinson-Rechavi M."/>
            <person name="Bouchez O."/>
            <person name="Lampietro C."/>
            <person name="Lopez Roques C."/>
            <person name="Donnadieu C."/>
            <person name="Postlethwait J."/>
            <person name="Bobe J."/>
            <person name="Dillon D."/>
            <person name="Chandos A."/>
            <person name="von Hippel F."/>
            <person name="Guiguen Y."/>
        </authorList>
    </citation>
    <scope>NUCLEOTIDE SEQUENCE</scope>
    <source>
        <strain evidence="1">YG-Jan2019</strain>
    </source>
</reference>